<evidence type="ECO:0000313" key="2">
    <source>
        <dbReference type="EMBL" id="MTV30895.1"/>
    </source>
</evidence>
<accession>A0A6N8DMX6</accession>
<feature type="transmembrane region" description="Helical" evidence="1">
    <location>
        <begin position="39"/>
        <end position="72"/>
    </location>
</feature>
<sequence length="346" mass="34991">MNDNNPPTDWSDRLVGFGAGLASALLFAASTRGTGLAMALAYVCILPLLIGAIGFSALASLAGAGAGALFLAYAGEPLLGIAFFLGFGVPGFLLGLLAGWTYRLQTPDDASGSSTKLLAYHLSPGVLLAGAVLVSACAAWTLTGALIWSEGGFHAALDAALAEYGPALDPTLQKLAKVAPDLDLAQAKKIIVLSFPGAVAASQTLLLTFNLWLAARAIDISGRLDRPWPPLPEMTVLPRGLGLAFLLAVGLCFAGESVAVFAGAFAASAGVALALQGLAAAHALTRGHSQRGAILASVYAVTLVGVAVAPPLLIALVACGLAESALSLRARKAARAKIAKIEETGE</sequence>
<keyword evidence="1" id="KW-1133">Transmembrane helix</keyword>
<protein>
    <recommendedName>
        <fullName evidence="4">DUF2232 domain-containing protein</fullName>
    </recommendedName>
</protein>
<keyword evidence="1" id="KW-0812">Transmembrane</keyword>
<dbReference type="EMBL" id="WNKS01000005">
    <property type="protein sequence ID" value="MTV30895.1"/>
    <property type="molecule type" value="Genomic_DNA"/>
</dbReference>
<feature type="transmembrane region" description="Helical" evidence="1">
    <location>
        <begin position="260"/>
        <end position="281"/>
    </location>
</feature>
<proteinExistence type="predicted"/>
<dbReference type="RefSeq" id="WP_155445589.1">
    <property type="nucleotide sequence ID" value="NZ_JAOQNR010000004.1"/>
</dbReference>
<evidence type="ECO:0008006" key="4">
    <source>
        <dbReference type="Google" id="ProtNLM"/>
    </source>
</evidence>
<comment type="caution">
    <text evidence="2">The sequence shown here is derived from an EMBL/GenBank/DDBJ whole genome shotgun (WGS) entry which is preliminary data.</text>
</comment>
<organism evidence="2 3">
    <name type="scientific">Rhodoblastus acidophilus</name>
    <name type="common">Rhodopseudomonas acidophila</name>
    <dbReference type="NCBI Taxonomy" id="1074"/>
    <lineage>
        <taxon>Bacteria</taxon>
        <taxon>Pseudomonadati</taxon>
        <taxon>Pseudomonadota</taxon>
        <taxon>Alphaproteobacteria</taxon>
        <taxon>Hyphomicrobiales</taxon>
        <taxon>Rhodoblastaceae</taxon>
        <taxon>Rhodoblastus</taxon>
    </lineage>
</organism>
<feature type="transmembrane region" description="Helical" evidence="1">
    <location>
        <begin position="125"/>
        <end position="148"/>
    </location>
</feature>
<dbReference type="Proteomes" id="UP000439113">
    <property type="component" value="Unassembled WGS sequence"/>
</dbReference>
<gene>
    <name evidence="2" type="ORF">GJ654_07800</name>
</gene>
<evidence type="ECO:0000313" key="3">
    <source>
        <dbReference type="Proteomes" id="UP000439113"/>
    </source>
</evidence>
<keyword evidence="1" id="KW-0472">Membrane</keyword>
<dbReference type="AlphaFoldDB" id="A0A6N8DMX6"/>
<feature type="transmembrane region" description="Helical" evidence="1">
    <location>
        <begin position="78"/>
        <end position="104"/>
    </location>
</feature>
<feature type="transmembrane region" description="Helical" evidence="1">
    <location>
        <begin position="190"/>
        <end position="215"/>
    </location>
</feature>
<feature type="transmembrane region" description="Helical" evidence="1">
    <location>
        <begin position="14"/>
        <end position="32"/>
    </location>
</feature>
<dbReference type="OrthoDB" id="7335270at2"/>
<reference evidence="2 3" key="1">
    <citation type="submission" date="2019-11" db="EMBL/GenBank/DDBJ databases">
        <title>Whole-genome sequence of a Rhodoblastus acidophilus DSM 142.</title>
        <authorList>
            <person name="Kyndt J.A."/>
            <person name="Meyer T.E."/>
        </authorList>
    </citation>
    <scope>NUCLEOTIDE SEQUENCE [LARGE SCALE GENOMIC DNA]</scope>
    <source>
        <strain evidence="2 3">DSM 142</strain>
    </source>
</reference>
<feature type="transmembrane region" description="Helical" evidence="1">
    <location>
        <begin position="293"/>
        <end position="318"/>
    </location>
</feature>
<evidence type="ECO:0000256" key="1">
    <source>
        <dbReference type="SAM" id="Phobius"/>
    </source>
</evidence>
<name>A0A6N8DMX6_RHOAC</name>